<evidence type="ECO:0000259" key="1">
    <source>
        <dbReference type="Pfam" id="PF07883"/>
    </source>
</evidence>
<dbReference type="OrthoDB" id="9791297at2"/>
<protein>
    <submittedName>
        <fullName evidence="2">Cupin domain protein</fullName>
    </submittedName>
</protein>
<dbReference type="Pfam" id="PF07883">
    <property type="entry name" value="Cupin_2"/>
    <property type="match status" value="1"/>
</dbReference>
<dbReference type="AlphaFoldDB" id="A0A399EBP1"/>
<dbReference type="InterPro" id="IPR013096">
    <property type="entry name" value="Cupin_2"/>
</dbReference>
<evidence type="ECO:0000313" key="2">
    <source>
        <dbReference type="EMBL" id="RIH81765.1"/>
    </source>
</evidence>
<dbReference type="RefSeq" id="WP_119315940.1">
    <property type="nucleotide sequence ID" value="NZ_QXDL01000151.1"/>
</dbReference>
<comment type="caution">
    <text evidence="2">The sequence shown here is derived from an EMBL/GenBank/DDBJ whole genome shotgun (WGS) entry which is preliminary data.</text>
</comment>
<dbReference type="PANTHER" id="PTHR43346:SF1">
    <property type="entry name" value="QUERCETIN 2,3-DIOXYGENASE-RELATED"/>
    <property type="match status" value="1"/>
</dbReference>
<sequence>MDVLVRSQEGVPAHPVERSQDAFVQVLIGPEDGTVHAVVRRFTLLPGGRIPRHKHPTVQHQQYVISGRVRVGVGTEVREVKAGDALLIPPDTPHWYENPNDEPVSFLCIIPRTSGYATLWLDD</sequence>
<dbReference type="EMBL" id="QXDL01000151">
    <property type="protein sequence ID" value="RIH81765.1"/>
    <property type="molecule type" value="Genomic_DNA"/>
</dbReference>
<proteinExistence type="predicted"/>
<dbReference type="InterPro" id="IPR014710">
    <property type="entry name" value="RmlC-like_jellyroll"/>
</dbReference>
<evidence type="ECO:0000313" key="3">
    <source>
        <dbReference type="Proteomes" id="UP000265715"/>
    </source>
</evidence>
<gene>
    <name evidence="2" type="ORF">Mterra_02971</name>
</gene>
<dbReference type="SUPFAM" id="SSF51182">
    <property type="entry name" value="RmlC-like cupins"/>
    <property type="match status" value="1"/>
</dbReference>
<organism evidence="2 3">
    <name type="scientific">Calidithermus terrae</name>
    <dbReference type="NCBI Taxonomy" id="1408545"/>
    <lineage>
        <taxon>Bacteria</taxon>
        <taxon>Thermotogati</taxon>
        <taxon>Deinococcota</taxon>
        <taxon>Deinococci</taxon>
        <taxon>Thermales</taxon>
        <taxon>Thermaceae</taxon>
        <taxon>Calidithermus</taxon>
    </lineage>
</organism>
<dbReference type="Gene3D" id="2.60.120.10">
    <property type="entry name" value="Jelly Rolls"/>
    <property type="match status" value="1"/>
</dbReference>
<dbReference type="CDD" id="cd02222">
    <property type="entry name" value="cupin_TM1459-like"/>
    <property type="match status" value="1"/>
</dbReference>
<dbReference type="Proteomes" id="UP000265715">
    <property type="component" value="Unassembled WGS sequence"/>
</dbReference>
<feature type="domain" description="Cupin type-2" evidence="1">
    <location>
        <begin position="41"/>
        <end position="109"/>
    </location>
</feature>
<dbReference type="PANTHER" id="PTHR43346">
    <property type="entry name" value="LIGAND BINDING DOMAIN PROTEIN, PUTATIVE (AFU_ORTHOLOGUE AFUA_6G14370)-RELATED"/>
    <property type="match status" value="1"/>
</dbReference>
<name>A0A399EBP1_9DEIN</name>
<dbReference type="InterPro" id="IPR011051">
    <property type="entry name" value="RmlC_Cupin_sf"/>
</dbReference>
<accession>A0A399EBP1</accession>
<dbReference type="InterPro" id="IPR052538">
    <property type="entry name" value="Flavonoid_dioxygenase-like"/>
</dbReference>
<reference evidence="2 3" key="1">
    <citation type="submission" date="2018-08" db="EMBL/GenBank/DDBJ databases">
        <title>Meiothermus terrae DSM 26712 genome sequencing project.</title>
        <authorList>
            <person name="Da Costa M.S."/>
            <person name="Albuquerque L."/>
            <person name="Raposo P."/>
            <person name="Froufe H.J.C."/>
            <person name="Barroso C.S."/>
            <person name="Egas C."/>
        </authorList>
    </citation>
    <scope>NUCLEOTIDE SEQUENCE [LARGE SCALE GENOMIC DNA]</scope>
    <source>
        <strain evidence="2 3">DSM 26712</strain>
    </source>
</reference>
<keyword evidence="3" id="KW-1185">Reference proteome</keyword>